<evidence type="ECO:0008006" key="3">
    <source>
        <dbReference type="Google" id="ProtNLM"/>
    </source>
</evidence>
<feature type="region of interest" description="Disordered" evidence="1">
    <location>
        <begin position="489"/>
        <end position="583"/>
    </location>
</feature>
<dbReference type="AlphaFoldDB" id="A0A7S2SI05"/>
<feature type="compositionally biased region" description="Basic and acidic residues" evidence="1">
    <location>
        <begin position="532"/>
        <end position="550"/>
    </location>
</feature>
<dbReference type="PANTHER" id="PTHR13271:SF151">
    <property type="entry name" value="SET DOMAIN-CONTAINING PROTEIN 4"/>
    <property type="match status" value="1"/>
</dbReference>
<reference evidence="2" key="1">
    <citation type="submission" date="2021-01" db="EMBL/GenBank/DDBJ databases">
        <authorList>
            <person name="Corre E."/>
            <person name="Pelletier E."/>
            <person name="Niang G."/>
            <person name="Scheremetjew M."/>
            <person name="Finn R."/>
            <person name="Kale V."/>
            <person name="Holt S."/>
            <person name="Cochrane G."/>
            <person name="Meng A."/>
            <person name="Brown T."/>
            <person name="Cohen L."/>
        </authorList>
    </citation>
    <scope>NUCLEOTIDE SEQUENCE</scope>
    <source>
        <strain evidence="2">CCMP1243</strain>
    </source>
</reference>
<accession>A0A7S2SI05</accession>
<dbReference type="Gene3D" id="3.90.1410.10">
    <property type="entry name" value="set domain protein methyltransferase, domain 1"/>
    <property type="match status" value="1"/>
</dbReference>
<dbReference type="CDD" id="cd10527">
    <property type="entry name" value="SET_LSMT"/>
    <property type="match status" value="1"/>
</dbReference>
<dbReference type="SUPFAM" id="SSF82199">
    <property type="entry name" value="SET domain"/>
    <property type="match status" value="1"/>
</dbReference>
<protein>
    <recommendedName>
        <fullName evidence="3">SET domain-containing protein</fullName>
    </recommendedName>
</protein>
<dbReference type="GO" id="GO:0016279">
    <property type="term" value="F:protein-lysine N-methyltransferase activity"/>
    <property type="evidence" value="ECO:0007669"/>
    <property type="project" value="TreeGrafter"/>
</dbReference>
<feature type="region of interest" description="Disordered" evidence="1">
    <location>
        <begin position="599"/>
        <end position="650"/>
    </location>
</feature>
<dbReference type="InterPro" id="IPR050600">
    <property type="entry name" value="SETD3_SETD6_MTase"/>
</dbReference>
<name>A0A7S2SI05_9STRA</name>
<evidence type="ECO:0000313" key="2">
    <source>
        <dbReference type="EMBL" id="CAD9700063.1"/>
    </source>
</evidence>
<dbReference type="InterPro" id="IPR046341">
    <property type="entry name" value="SET_dom_sf"/>
</dbReference>
<gene>
    <name evidence="2" type="ORF">RMAR1173_LOCUS14827</name>
</gene>
<feature type="compositionally biased region" description="Basic and acidic residues" evidence="1">
    <location>
        <begin position="489"/>
        <end position="523"/>
    </location>
</feature>
<sequence length="650" mass="74236">MPQEYLQESSLQERMDSLHRWIDVAISRQPPALQVPRVFEVRLKEGSLRSGLFARAPVKRGDIYTSVPWECVMTAEKALHSPYLGPVFRQIEQRFGKRDDATILALYLISERARGRESPWWPYIQTLPSDEEFQHLPFYWSDADLEELRGSLFYLDVLDQRKRVAEGWHRLYSRILAFRRYTFNPWIFTAAAFRWAYHVWQTRCIFVHPKPPRRTSQALRDPDETHLNAPFEESSTFFKAYHDQLSLRGSVWAFVPFVDFTNCRFMDSQRMSRTEYDSQLQAVTMAAPEDIGQDEEIYENYGWSNHSYLLSHGFMLDDHPEDSLHLPPLFMPIYDEQRCFLLNSILHHKLGHAIPSTYPISLSRSIQPEMLAVVYVVEEEEEEIQRIMRNLVDQVDDGTSTRREVAQRLLLQLPPAALGLVFASLVRYTKGTLLCWERGSLERDAAILEDPTVNLRPHQRLAIEFRLSQRRLASDLVQFYDELEAMSREKARAQETEVDKREPGGKEKSPMPEAKPSDSKRQDLNGGASSLDEQRLEEYAVTPESRDGQEQGHAAGSQVVAATMPQAQEQGGKAKAGPVPEAGMEITTTDGAMAMAVPGSWLRDSVGSSFEYPSPGKEEAGQERDEDEQEDQEGHLGLYGGASSPSSSSL</sequence>
<organism evidence="2">
    <name type="scientific">Rhizochromulina marina</name>
    <dbReference type="NCBI Taxonomy" id="1034831"/>
    <lineage>
        <taxon>Eukaryota</taxon>
        <taxon>Sar</taxon>
        <taxon>Stramenopiles</taxon>
        <taxon>Ochrophyta</taxon>
        <taxon>Dictyochophyceae</taxon>
        <taxon>Rhizochromulinales</taxon>
        <taxon>Rhizochromulina</taxon>
    </lineage>
</organism>
<dbReference type="PANTHER" id="PTHR13271">
    <property type="entry name" value="UNCHARACTERIZED PUTATIVE METHYLTRANSFERASE"/>
    <property type="match status" value="1"/>
</dbReference>
<dbReference type="EMBL" id="HBHJ01022448">
    <property type="protein sequence ID" value="CAD9700063.1"/>
    <property type="molecule type" value="Transcribed_RNA"/>
</dbReference>
<evidence type="ECO:0000256" key="1">
    <source>
        <dbReference type="SAM" id="MobiDB-lite"/>
    </source>
</evidence>
<proteinExistence type="predicted"/>